<evidence type="ECO:0000313" key="2">
    <source>
        <dbReference type="EMBL" id="CAL4114762.1"/>
    </source>
</evidence>
<dbReference type="Proteomes" id="UP001497623">
    <property type="component" value="Unassembled WGS sequence"/>
</dbReference>
<feature type="transmembrane region" description="Helical" evidence="1">
    <location>
        <begin position="20"/>
        <end position="42"/>
    </location>
</feature>
<keyword evidence="1" id="KW-0812">Transmembrane</keyword>
<dbReference type="InterPro" id="IPR036259">
    <property type="entry name" value="MFS_trans_sf"/>
</dbReference>
<keyword evidence="3" id="KW-1185">Reference proteome</keyword>
<accession>A0AAV2R6G6</accession>
<name>A0AAV2R6G6_MEGNR</name>
<reference evidence="2 3" key="1">
    <citation type="submission" date="2024-05" db="EMBL/GenBank/DDBJ databases">
        <authorList>
            <person name="Wallberg A."/>
        </authorList>
    </citation>
    <scope>NUCLEOTIDE SEQUENCE [LARGE SCALE GENOMIC DNA]</scope>
</reference>
<keyword evidence="1" id="KW-0472">Membrane</keyword>
<feature type="transmembrane region" description="Helical" evidence="1">
    <location>
        <begin position="120"/>
        <end position="144"/>
    </location>
</feature>
<feature type="transmembrane region" description="Helical" evidence="1">
    <location>
        <begin position="88"/>
        <end position="108"/>
    </location>
</feature>
<organism evidence="2 3">
    <name type="scientific">Meganyctiphanes norvegica</name>
    <name type="common">Northern krill</name>
    <name type="synonym">Thysanopoda norvegica</name>
    <dbReference type="NCBI Taxonomy" id="48144"/>
    <lineage>
        <taxon>Eukaryota</taxon>
        <taxon>Metazoa</taxon>
        <taxon>Ecdysozoa</taxon>
        <taxon>Arthropoda</taxon>
        <taxon>Crustacea</taxon>
        <taxon>Multicrustacea</taxon>
        <taxon>Malacostraca</taxon>
        <taxon>Eumalacostraca</taxon>
        <taxon>Eucarida</taxon>
        <taxon>Euphausiacea</taxon>
        <taxon>Euphausiidae</taxon>
        <taxon>Meganyctiphanes</taxon>
    </lineage>
</organism>
<feature type="transmembrane region" description="Helical" evidence="1">
    <location>
        <begin position="54"/>
        <end position="76"/>
    </location>
</feature>
<dbReference type="SUPFAM" id="SSF103473">
    <property type="entry name" value="MFS general substrate transporter"/>
    <property type="match status" value="1"/>
</dbReference>
<dbReference type="AlphaFoldDB" id="A0AAV2R6G6"/>
<gene>
    <name evidence="2" type="ORF">MNOR_LOCUS20506</name>
</gene>
<protein>
    <submittedName>
        <fullName evidence="2">Uncharacterized protein</fullName>
    </submittedName>
</protein>
<comment type="caution">
    <text evidence="2">The sequence shown here is derived from an EMBL/GenBank/DDBJ whole genome shotgun (WGS) entry which is preliminary data.</text>
</comment>
<proteinExistence type="predicted"/>
<keyword evidence="1" id="KW-1133">Transmembrane helix</keyword>
<dbReference type="EMBL" id="CAXKWB010015900">
    <property type="protein sequence ID" value="CAL4114762.1"/>
    <property type="molecule type" value="Genomic_DNA"/>
</dbReference>
<sequence length="173" mass="18951">SKAVEMWHSYGCPHGHTGGFFVLHLAISIIGTIVGVTCCVLFSIHDNREPEYAVWAAVSALLAVALAFTHISVRYIPSLAPPERLQQIAIVGVVGSVSGLCGIFYNIGRALFMNDLVRSKVVLAAWSIIVFIWGVALTSFSRYYQGQTEECRPIAQEKKPLLDDDKMRTGNVV</sequence>
<evidence type="ECO:0000313" key="3">
    <source>
        <dbReference type="Proteomes" id="UP001497623"/>
    </source>
</evidence>
<evidence type="ECO:0000256" key="1">
    <source>
        <dbReference type="SAM" id="Phobius"/>
    </source>
</evidence>
<feature type="non-terminal residue" evidence="2">
    <location>
        <position position="1"/>
    </location>
</feature>